<dbReference type="Proteomes" id="UP000258309">
    <property type="component" value="Unassembled WGS sequence"/>
</dbReference>
<name>A0A3E2GSW6_SCYLI</name>
<evidence type="ECO:0000256" key="1">
    <source>
        <dbReference type="SAM" id="MobiDB-lite"/>
    </source>
</evidence>
<feature type="compositionally biased region" description="Basic and acidic residues" evidence="1">
    <location>
        <begin position="45"/>
        <end position="59"/>
    </location>
</feature>
<dbReference type="OrthoDB" id="5335351at2759"/>
<evidence type="ECO:0000313" key="3">
    <source>
        <dbReference type="Proteomes" id="UP000258309"/>
    </source>
</evidence>
<dbReference type="AlphaFoldDB" id="A0A3E2GSW6"/>
<gene>
    <name evidence="2" type="ORF">B7463_g12149</name>
</gene>
<reference evidence="2 3" key="1">
    <citation type="submission" date="2018-05" db="EMBL/GenBank/DDBJ databases">
        <title>Draft genome sequence of Scytalidium lignicola DSM 105466, a ubiquitous saprotrophic fungus.</title>
        <authorList>
            <person name="Buettner E."/>
            <person name="Gebauer A.M."/>
            <person name="Hofrichter M."/>
            <person name="Liers C."/>
            <person name="Kellner H."/>
        </authorList>
    </citation>
    <scope>NUCLEOTIDE SEQUENCE [LARGE SCALE GENOMIC DNA]</scope>
    <source>
        <strain evidence="2 3">DSM 105466</strain>
    </source>
</reference>
<organism evidence="2 3">
    <name type="scientific">Scytalidium lignicola</name>
    <name type="common">Hyphomycete</name>
    <dbReference type="NCBI Taxonomy" id="5539"/>
    <lineage>
        <taxon>Eukaryota</taxon>
        <taxon>Fungi</taxon>
        <taxon>Dikarya</taxon>
        <taxon>Ascomycota</taxon>
        <taxon>Pezizomycotina</taxon>
        <taxon>Leotiomycetes</taxon>
        <taxon>Leotiomycetes incertae sedis</taxon>
        <taxon>Scytalidium</taxon>
    </lineage>
</organism>
<keyword evidence="3" id="KW-1185">Reference proteome</keyword>
<accession>A0A3E2GSW6</accession>
<comment type="caution">
    <text evidence="2">The sequence shown here is derived from an EMBL/GenBank/DDBJ whole genome shotgun (WGS) entry which is preliminary data.</text>
</comment>
<protein>
    <submittedName>
        <fullName evidence="2">Uncharacterized protein</fullName>
    </submittedName>
</protein>
<proteinExistence type="predicted"/>
<feature type="region of interest" description="Disordered" evidence="1">
    <location>
        <begin position="1"/>
        <end position="80"/>
    </location>
</feature>
<feature type="non-terminal residue" evidence="2">
    <location>
        <position position="1"/>
    </location>
</feature>
<feature type="compositionally biased region" description="Basic and acidic residues" evidence="1">
    <location>
        <begin position="1"/>
        <end position="20"/>
    </location>
</feature>
<dbReference type="EMBL" id="NCSJ02000490">
    <property type="protein sequence ID" value="RFU24189.1"/>
    <property type="molecule type" value="Genomic_DNA"/>
</dbReference>
<sequence>MEQHKSENNDVHGINHDDIPHILPISGNVGNAPIESNSLVPALRNRGDTEDSHSQDDKIPNNSQKTENTNREYPSEDAEGELARFDWREFEARYTAALKEADDVENKLVEQLKTRTRFVQLQEETLEEKKAHFNEVVHAFQKAMELLKRR</sequence>
<evidence type="ECO:0000313" key="2">
    <source>
        <dbReference type="EMBL" id="RFU24189.1"/>
    </source>
</evidence>
<feature type="non-terminal residue" evidence="2">
    <location>
        <position position="150"/>
    </location>
</feature>
<dbReference type="STRING" id="5539.A0A3E2GSW6"/>